<feature type="region of interest" description="Disordered" evidence="1">
    <location>
        <begin position="184"/>
        <end position="216"/>
    </location>
</feature>
<feature type="transmembrane region" description="Helical" evidence="2">
    <location>
        <begin position="39"/>
        <end position="59"/>
    </location>
</feature>
<feature type="compositionally biased region" description="Pro residues" evidence="1">
    <location>
        <begin position="360"/>
        <end position="370"/>
    </location>
</feature>
<reference evidence="3 4" key="1">
    <citation type="submission" date="2022-11" db="EMBL/GenBank/DDBJ databases">
        <authorList>
            <person name="Siebert D."/>
            <person name="Busche T."/>
            <person name="Saydam E."/>
            <person name="Kalinowski J."/>
            <person name="Ruckert C."/>
            <person name="Blombach B."/>
        </authorList>
    </citation>
    <scope>NUCLEOTIDE SEQUENCE [LARGE SCALE GENOMIC DNA]</scope>
    <source>
        <strain evidence="3 4">DSM 1083</strain>
    </source>
</reference>
<feature type="compositionally biased region" description="Pro residues" evidence="1">
    <location>
        <begin position="191"/>
        <end position="207"/>
    </location>
</feature>
<sequence>MRNDRAKLDQIDDDAESGGWLSRLFANEEEFDRRAVWRLGSWGAASVCAVAAAMMVVHYSSGREHERMAEVSRQSQQLQAVERETKTESRRLAAAIDTLNNDRDRLFARVTVVEQSLDSVTGALAKPSSASSWPKAGAAAPIIGTPAVVASAAPIPAAPVATVPPALPEVNLPVTAAAHLPSLPTTKIEPAPEPDAQPKTPDVPVPLPHEEGGFGPLTVASLAPPNPETAEAAAEKIVRPVEFGIDLGSANSVEGLRAVWRGALKRVPGLVGSLQPLIVVREGQNGLGLRLHLVAGPLNDAAAAAKLCASLIANRHRCETTLFDGQRLALESPLGARVPREKPRRQARSHVEKRVEEHPQPPQQPQPQPAPEAAASRGFSFFNR</sequence>
<evidence type="ECO:0000256" key="1">
    <source>
        <dbReference type="SAM" id="MobiDB-lite"/>
    </source>
</evidence>
<name>A0ABY8BLB3_AFICR</name>
<organism evidence="3 4">
    <name type="scientific">Afipia carboxydohydrogena</name>
    <name type="common">Pseudomonas carboxydohydrogena</name>
    <dbReference type="NCBI Taxonomy" id="290"/>
    <lineage>
        <taxon>Bacteria</taxon>
        <taxon>Pseudomonadati</taxon>
        <taxon>Pseudomonadota</taxon>
        <taxon>Alphaproteobacteria</taxon>
        <taxon>Hyphomicrobiales</taxon>
        <taxon>Nitrobacteraceae</taxon>
        <taxon>Afipia</taxon>
    </lineage>
</organism>
<dbReference type="Proteomes" id="UP001213907">
    <property type="component" value="Chromosome"/>
</dbReference>
<evidence type="ECO:0000313" key="4">
    <source>
        <dbReference type="Proteomes" id="UP001213907"/>
    </source>
</evidence>
<evidence type="ECO:0000256" key="2">
    <source>
        <dbReference type="SAM" id="Phobius"/>
    </source>
</evidence>
<dbReference type="EMBL" id="CP113162">
    <property type="protein sequence ID" value="WEF50161.1"/>
    <property type="molecule type" value="Genomic_DNA"/>
</dbReference>
<feature type="compositionally biased region" description="Basic and acidic residues" evidence="1">
    <location>
        <begin position="349"/>
        <end position="359"/>
    </location>
</feature>
<feature type="region of interest" description="Disordered" evidence="1">
    <location>
        <begin position="334"/>
        <end position="384"/>
    </location>
</feature>
<keyword evidence="2" id="KW-0812">Transmembrane</keyword>
<evidence type="ECO:0008006" key="5">
    <source>
        <dbReference type="Google" id="ProtNLM"/>
    </source>
</evidence>
<proteinExistence type="predicted"/>
<keyword evidence="4" id="KW-1185">Reference proteome</keyword>
<protein>
    <recommendedName>
        <fullName evidence="5">SPOR domain-containing protein</fullName>
    </recommendedName>
</protein>
<dbReference type="RefSeq" id="WP_275245812.1">
    <property type="nucleotide sequence ID" value="NZ_BAABDX010000002.1"/>
</dbReference>
<keyword evidence="2" id="KW-1133">Transmembrane helix</keyword>
<keyword evidence="2" id="KW-0472">Membrane</keyword>
<gene>
    <name evidence="3" type="ORF">AFIC_001685</name>
</gene>
<evidence type="ECO:0000313" key="3">
    <source>
        <dbReference type="EMBL" id="WEF50161.1"/>
    </source>
</evidence>
<accession>A0ABY8BLB3</accession>